<feature type="compositionally biased region" description="Basic and acidic residues" evidence="1">
    <location>
        <begin position="406"/>
        <end position="422"/>
    </location>
</feature>
<feature type="chain" id="PRO_5040361714" description="Zonadhesin" evidence="2">
    <location>
        <begin position="22"/>
        <end position="1236"/>
    </location>
</feature>
<organism evidence="3 4">
    <name type="scientific">Pieris brassicae</name>
    <name type="common">White butterfly</name>
    <name type="synonym">Large white butterfly</name>
    <dbReference type="NCBI Taxonomy" id="7116"/>
    <lineage>
        <taxon>Eukaryota</taxon>
        <taxon>Metazoa</taxon>
        <taxon>Ecdysozoa</taxon>
        <taxon>Arthropoda</taxon>
        <taxon>Hexapoda</taxon>
        <taxon>Insecta</taxon>
        <taxon>Pterygota</taxon>
        <taxon>Neoptera</taxon>
        <taxon>Endopterygota</taxon>
        <taxon>Lepidoptera</taxon>
        <taxon>Glossata</taxon>
        <taxon>Ditrysia</taxon>
        <taxon>Papilionoidea</taxon>
        <taxon>Pieridae</taxon>
        <taxon>Pierinae</taxon>
        <taxon>Pieris</taxon>
    </lineage>
</organism>
<feature type="region of interest" description="Disordered" evidence="1">
    <location>
        <begin position="585"/>
        <end position="605"/>
    </location>
</feature>
<feature type="region of interest" description="Disordered" evidence="1">
    <location>
        <begin position="251"/>
        <end position="280"/>
    </location>
</feature>
<feature type="compositionally biased region" description="Polar residues" evidence="1">
    <location>
        <begin position="251"/>
        <end position="261"/>
    </location>
</feature>
<dbReference type="Proteomes" id="UP001152562">
    <property type="component" value="Unassembled WGS sequence"/>
</dbReference>
<feature type="region of interest" description="Disordered" evidence="1">
    <location>
        <begin position="991"/>
        <end position="1073"/>
    </location>
</feature>
<feature type="compositionally biased region" description="Polar residues" evidence="1">
    <location>
        <begin position="796"/>
        <end position="816"/>
    </location>
</feature>
<evidence type="ECO:0000313" key="4">
    <source>
        <dbReference type="Proteomes" id="UP001152562"/>
    </source>
</evidence>
<feature type="region of interest" description="Disordered" evidence="1">
    <location>
        <begin position="796"/>
        <end position="823"/>
    </location>
</feature>
<sequence length="1236" mass="136725">MKPKTIAFAFLLAITISLVEGLPRTHRFKPVVNLNPEKVTTTQKPIEVRKSTLFPKNNKKYVITDKPLLRMTAPSSYKYLLAKRPLMLKFEPSSSLLKNGHAVPHQSLMKKVKFVVSTPSPYERNSKKSYWDNQRPIHIRNNKTTEDNVINNTMPIKPNENKDEITTQPQLNNMTTTKSSRAPKNETREIILLPINEEELKTNPNAIADEVSDIISFVNKLHETKENISEIGSTQQPIDKRTLIHPTLLPSTKATESSSVYPTHDHTTIKNQDNSRKPTPNEDVIPIIIYTTEKVATTLSPVQKDTITKSYSLKGNNDDTNETRPEIVFIPVNISELKSHPDLIAEEVKNVVKDISEHDSQVTESTTVASISSSTITSTVKNTAAEKATPLTMRLDEPDIIIIDKGERFPSSDSSSEDRQNPTDDVGNVIYILPNNNLNESSNSLTSKQTSYPAVDAKDVQPKNSFITKDQTTTPLRPMQKETITESYSLPGNKDESSAPEIVFIPVDLSDLKSHPDLIADEVINTVNEIKKHTSPVSESSTSTTVAIASTSTNDSISSTISSVTTTASINTTPILMEPEIKITAKGEHSPSSKNSSKSSQNSDDDVENVIYHTSNYVLNNSNNNLTTETSTNIAISSDNNSSSEILFIPVNLEELKSHPNLIANEVKNIIDNINRHTSKMDMTTTTTATVLTTITPATTSTTTTTTTPVIKASVNNQNPKTDETTEQSEATLKVHDMIFLPVNLADLKSHPNAIEDEIKDVVNLINNNANNKTKNETTVNPSPKLKKVVPNTTPREYNTITSTSEPLSKQKSNPETIVPVGSSEKQISPEIIFIPVNLKDFESHPNDINGEIHDIVNNMNESKSSDETNLTDKSLTTMNKDYTTESPKNLLPIQQDDKPMKIGSKNVMANENSLPESDMVTERFSTPADLQSSAISLDDLTTENSHSKQNVTVEKSPEVVFIPINLNDLESNPAIADEVRDIVDFMNKLHPHDNKVTSSPNPQKNTPQESVSTKSTDKVTDTTSAMPTSKILSTTSTTENSVTKYSQNLETDLTTESPVKSTSDASLTTSKEDHITTESLQREIVFIPIKLEELKSNPDLVADEVKGIVNYMNEKDKTNNNTTEQYTTEKEIVTIKTTSESPAYTTTLKTSAITETTENIVTPKYIIIEPIEVTALKDEDENDIYVGNILSRRNVTNKQNDSEKNKGANKSGKSNSITDDISDVIYVIKKNKNNT</sequence>
<evidence type="ECO:0008006" key="5">
    <source>
        <dbReference type="Google" id="ProtNLM"/>
    </source>
</evidence>
<comment type="caution">
    <text evidence="3">The sequence shown here is derived from an EMBL/GenBank/DDBJ whole genome shotgun (WGS) entry which is preliminary data.</text>
</comment>
<proteinExistence type="predicted"/>
<evidence type="ECO:0000256" key="1">
    <source>
        <dbReference type="SAM" id="MobiDB-lite"/>
    </source>
</evidence>
<evidence type="ECO:0000313" key="3">
    <source>
        <dbReference type="EMBL" id="CAH4034943.1"/>
    </source>
</evidence>
<feature type="compositionally biased region" description="Low complexity" evidence="1">
    <location>
        <begin position="592"/>
        <end position="602"/>
    </location>
</feature>
<keyword evidence="2" id="KW-0732">Signal</keyword>
<feature type="compositionally biased region" description="Polar residues" evidence="1">
    <location>
        <begin position="1026"/>
        <end position="1070"/>
    </location>
</feature>
<accession>A0A9P0TPV3</accession>
<feature type="signal peptide" evidence="2">
    <location>
        <begin position="1"/>
        <end position="21"/>
    </location>
</feature>
<feature type="compositionally biased region" description="Polar residues" evidence="1">
    <location>
        <begin position="997"/>
        <end position="1010"/>
    </location>
</feature>
<name>A0A9P0TPV3_PIEBR</name>
<dbReference type="AlphaFoldDB" id="A0A9P0TPV3"/>
<dbReference type="EMBL" id="CALOZG010000042">
    <property type="protein sequence ID" value="CAH4034943.1"/>
    <property type="molecule type" value="Genomic_DNA"/>
</dbReference>
<gene>
    <name evidence="3" type="ORF">PIBRA_LOCUS11068</name>
</gene>
<feature type="region of interest" description="Disordered" evidence="1">
    <location>
        <begin position="406"/>
        <end position="428"/>
    </location>
</feature>
<reference evidence="3" key="1">
    <citation type="submission" date="2022-05" db="EMBL/GenBank/DDBJ databases">
        <authorList>
            <person name="Okamura Y."/>
        </authorList>
    </citation>
    <scope>NUCLEOTIDE SEQUENCE</scope>
</reference>
<feature type="region of interest" description="Disordered" evidence="1">
    <location>
        <begin position="1197"/>
        <end position="1216"/>
    </location>
</feature>
<feature type="compositionally biased region" description="Basic and acidic residues" evidence="1">
    <location>
        <begin position="263"/>
        <end position="280"/>
    </location>
</feature>
<evidence type="ECO:0000256" key="2">
    <source>
        <dbReference type="SAM" id="SignalP"/>
    </source>
</evidence>
<keyword evidence="4" id="KW-1185">Reference proteome</keyword>
<protein>
    <recommendedName>
        <fullName evidence="5">Zonadhesin</fullName>
    </recommendedName>
</protein>